<dbReference type="PANTHER" id="PTHR47965:SF12">
    <property type="entry name" value="ASPARTIC PROTEINASE 3-RELATED"/>
    <property type="match status" value="1"/>
</dbReference>
<dbReference type="SUPFAM" id="SSF50630">
    <property type="entry name" value="Acid proteases"/>
    <property type="match status" value="1"/>
</dbReference>
<evidence type="ECO:0000256" key="1">
    <source>
        <dbReference type="ARBA" id="ARBA00007447"/>
    </source>
</evidence>
<dbReference type="InterPro" id="IPR001461">
    <property type="entry name" value="Aspartic_peptidase_A1"/>
</dbReference>
<keyword evidence="10" id="KW-1185">Reference proteome</keyword>
<dbReference type="EMBL" id="JAVFKY010000001">
    <property type="protein sequence ID" value="KAK5582121.1"/>
    <property type="molecule type" value="Genomic_DNA"/>
</dbReference>
<comment type="caution">
    <text evidence="9">The sequence shown here is derived from an EMBL/GenBank/DDBJ whole genome shotgun (WGS) entry which is preliminary data.</text>
</comment>
<evidence type="ECO:0000256" key="7">
    <source>
        <dbReference type="SAM" id="SignalP"/>
    </source>
</evidence>
<evidence type="ECO:0000256" key="6">
    <source>
        <dbReference type="ARBA" id="ARBA00023145"/>
    </source>
</evidence>
<keyword evidence="4" id="KW-0064">Aspartyl protease</keyword>
<dbReference type="Pfam" id="PF00026">
    <property type="entry name" value="Asp"/>
    <property type="match status" value="1"/>
</dbReference>
<protein>
    <recommendedName>
        <fullName evidence="8">Peptidase A1 domain-containing protein</fullName>
    </recommendedName>
</protein>
<dbReference type="Gene3D" id="2.40.70.10">
    <property type="entry name" value="Acid Proteases"/>
    <property type="match status" value="2"/>
</dbReference>
<evidence type="ECO:0000256" key="2">
    <source>
        <dbReference type="ARBA" id="ARBA00022670"/>
    </source>
</evidence>
<comment type="similarity">
    <text evidence="1">Belongs to the peptidase A1 family.</text>
</comment>
<dbReference type="PROSITE" id="PS51767">
    <property type="entry name" value="PEPTIDASE_A1"/>
    <property type="match status" value="1"/>
</dbReference>
<proteinExistence type="inferred from homology"/>
<accession>A0AAN7YW17</accession>
<evidence type="ECO:0000256" key="5">
    <source>
        <dbReference type="ARBA" id="ARBA00022801"/>
    </source>
</evidence>
<dbReference type="AlphaFoldDB" id="A0AAN7YW17"/>
<dbReference type="GO" id="GO:0004190">
    <property type="term" value="F:aspartic-type endopeptidase activity"/>
    <property type="evidence" value="ECO:0007669"/>
    <property type="project" value="UniProtKB-KW"/>
</dbReference>
<evidence type="ECO:0000313" key="9">
    <source>
        <dbReference type="EMBL" id="KAK5582121.1"/>
    </source>
</evidence>
<dbReference type="InterPro" id="IPR021109">
    <property type="entry name" value="Peptidase_aspartic_dom_sf"/>
</dbReference>
<evidence type="ECO:0000313" key="10">
    <source>
        <dbReference type="Proteomes" id="UP001344447"/>
    </source>
</evidence>
<feature type="chain" id="PRO_5042934248" description="Peptidase A1 domain-containing protein" evidence="7">
    <location>
        <begin position="22"/>
        <end position="389"/>
    </location>
</feature>
<feature type="domain" description="Peptidase A1" evidence="8">
    <location>
        <begin position="47"/>
        <end position="387"/>
    </location>
</feature>
<dbReference type="InterPro" id="IPR033121">
    <property type="entry name" value="PEPTIDASE_A1"/>
</dbReference>
<evidence type="ECO:0000256" key="4">
    <source>
        <dbReference type="ARBA" id="ARBA00022750"/>
    </source>
</evidence>
<dbReference type="FunFam" id="2.40.70.10:FF:000429">
    <property type="match status" value="1"/>
</dbReference>
<dbReference type="PANTHER" id="PTHR47965">
    <property type="entry name" value="ASPARTYL PROTEASE-RELATED"/>
    <property type="match status" value="1"/>
</dbReference>
<name>A0AAN7YW17_9MYCE</name>
<evidence type="ECO:0000259" key="8">
    <source>
        <dbReference type="PROSITE" id="PS51767"/>
    </source>
</evidence>
<evidence type="ECO:0000256" key="3">
    <source>
        <dbReference type="ARBA" id="ARBA00022729"/>
    </source>
</evidence>
<gene>
    <name evidence="9" type="ORF">RB653_003704</name>
</gene>
<keyword evidence="3 7" id="KW-0732">Signal</keyword>
<organism evidence="9 10">
    <name type="scientific">Dictyostelium firmibasis</name>
    <dbReference type="NCBI Taxonomy" id="79012"/>
    <lineage>
        <taxon>Eukaryota</taxon>
        <taxon>Amoebozoa</taxon>
        <taxon>Evosea</taxon>
        <taxon>Eumycetozoa</taxon>
        <taxon>Dictyostelia</taxon>
        <taxon>Dictyosteliales</taxon>
        <taxon>Dictyosteliaceae</taxon>
        <taxon>Dictyostelium</taxon>
    </lineage>
</organism>
<dbReference type="GO" id="GO:0006508">
    <property type="term" value="P:proteolysis"/>
    <property type="evidence" value="ECO:0007669"/>
    <property type="project" value="UniProtKB-KW"/>
</dbReference>
<dbReference type="Proteomes" id="UP001344447">
    <property type="component" value="Unassembled WGS sequence"/>
</dbReference>
<keyword evidence="2" id="KW-0645">Protease</keyword>
<keyword evidence="6" id="KW-0865">Zymogen</keyword>
<keyword evidence="5" id="KW-0378">Hydrolase</keyword>
<reference evidence="9 10" key="1">
    <citation type="submission" date="2023-11" db="EMBL/GenBank/DDBJ databases">
        <title>Dfirmibasis_genome.</title>
        <authorList>
            <person name="Edelbroek B."/>
            <person name="Kjellin J."/>
            <person name="Jerlstrom-Hultqvist J."/>
            <person name="Soderbom F."/>
        </authorList>
    </citation>
    <scope>NUCLEOTIDE SEQUENCE [LARGE SCALE GENOMIC DNA]</scope>
    <source>
        <strain evidence="9 10">TNS-C-14</strain>
    </source>
</reference>
<sequence length="389" mass="43834">MIYKKWTILVFLINCFLFVKCLDKKGIYKDNIDTSKSLVLDGKSDYLSSSIVIGFDTFNVIIDTTLNYLIVAERKCDGCTQYPPYYRESQVFENIQCDSPACHSIGNTCDKPNKYDPPTCGYETTLQQYGANIKTILYRDIISIDDFKNIPVIIAAIYEQSNGVSLNSAILGVGPSCPTCPPSPLQSLLYTLKKPYIFGISLDKNYFGGISIGKIDPLLYTGVINYTTMSKRDGVYSVSPIFVGSHWNDQLFNSTRNDIKRFIISSSSSLSYFPSTPYKQLKQFLKNAGCKSGDLDFCSKIDSLFNSCINASQISIDRFPDIDLYFEEGFILTIPPKIYFHSISRNNQVFICMGILESTDTNAILGINLMRELYTVFDNEKTLIGFSRK</sequence>
<feature type="signal peptide" evidence="7">
    <location>
        <begin position="1"/>
        <end position="21"/>
    </location>
</feature>